<evidence type="ECO:0000259" key="5">
    <source>
        <dbReference type="Pfam" id="PF00496"/>
    </source>
</evidence>
<name>A0A2M8LC68_9BACT</name>
<reference evidence="7" key="1">
    <citation type="submission" date="2017-09" db="EMBL/GenBank/DDBJ databases">
        <title>Depth-based differentiation of microbial function through sediment-hosted aquifers and enrichment of novel symbionts in the deep terrestrial subsurface.</title>
        <authorList>
            <person name="Probst A.J."/>
            <person name="Ladd B."/>
            <person name="Jarett J.K."/>
            <person name="Geller-Mcgrath D.E."/>
            <person name="Sieber C.M.K."/>
            <person name="Emerson J.B."/>
            <person name="Anantharaman K."/>
            <person name="Thomas B.C."/>
            <person name="Malmstrom R."/>
            <person name="Stieglmeier M."/>
            <person name="Klingl A."/>
            <person name="Woyke T."/>
            <person name="Ryan C.M."/>
            <person name="Banfield J.F."/>
        </authorList>
    </citation>
    <scope>NUCLEOTIDE SEQUENCE [LARGE SCALE GENOMIC DNA]</scope>
</reference>
<dbReference type="CDD" id="cd08513">
    <property type="entry name" value="PBP2_thermophilic_Hb8_like"/>
    <property type="match status" value="1"/>
</dbReference>
<sequence>MDLFSRIRTLFTRHYRIQTLEKLEVIFRSFSLTEKTIFIISLILITISTLSLLIKINDTFLVEIPAYGGTLNEGIVGTPRFINPLLAVSDADRDISSLVYSGLVRATPDGNFIPDLAERYSVSSDGLIYTFILREDAVFHDGTPVTADDVEFTVMRAQDSMLKSPKRLNWEGIQVEKSGNKEVKFTLKQPYSPFIANATMGILPQHIWKTLESDQFPFSQYNVNPIGSGPYRLDSLTKSKDGIPTSYSLLAFNKHTLGTPYIEKINLSFFQNEKLLLEALNAGSIESASNISAQGVMELKNGTTRIIRAPLTRVFGIFFNQNQKEVLAHKEVRRALNEILDKQAVVEKVLDGSGTIASSPLPPTVAQKLSEDTDTDTTASTVEDVLAQLKKSGWNLDSSTSTLTLSPKGKPKTLLDFSLTTSNVPELVDAANTVADMWHSIGVSVDVKIFEPSDLNQSVIRPRKYDALLFGLVVGRDPDLYAFWHSSQRNDPGLNIALYTNTKADRALEEMRKATSTEDSKIAYEKFNKEVSADIPAIFLFSPDFIYAMPDRIKNVTLGQITTPNDRFLSIPNWYIETEKVWKLLSNEKN</sequence>
<feature type="transmembrane region" description="Helical" evidence="4">
    <location>
        <begin position="36"/>
        <end position="54"/>
    </location>
</feature>
<dbReference type="Proteomes" id="UP000228700">
    <property type="component" value="Unassembled WGS sequence"/>
</dbReference>
<dbReference type="EMBL" id="PFEQ01000009">
    <property type="protein sequence ID" value="PJE74210.1"/>
    <property type="molecule type" value="Genomic_DNA"/>
</dbReference>
<comment type="caution">
    <text evidence="6">The sequence shown here is derived from an EMBL/GenBank/DDBJ whole genome shotgun (WGS) entry which is preliminary data.</text>
</comment>
<dbReference type="GO" id="GO:0043190">
    <property type="term" value="C:ATP-binding cassette (ABC) transporter complex"/>
    <property type="evidence" value="ECO:0007669"/>
    <property type="project" value="InterPro"/>
</dbReference>
<dbReference type="Gene3D" id="3.10.105.10">
    <property type="entry name" value="Dipeptide-binding Protein, Domain 3"/>
    <property type="match status" value="1"/>
</dbReference>
<dbReference type="Pfam" id="PF00496">
    <property type="entry name" value="SBP_bac_5"/>
    <property type="match status" value="1"/>
</dbReference>
<dbReference type="InterPro" id="IPR000914">
    <property type="entry name" value="SBP_5_dom"/>
</dbReference>
<keyword evidence="3" id="KW-0732">Signal</keyword>
<evidence type="ECO:0000256" key="1">
    <source>
        <dbReference type="ARBA" id="ARBA00005695"/>
    </source>
</evidence>
<protein>
    <recommendedName>
        <fullName evidence="5">Solute-binding protein family 5 domain-containing protein</fullName>
    </recommendedName>
</protein>
<comment type="similarity">
    <text evidence="1">Belongs to the bacterial solute-binding protein 5 family.</text>
</comment>
<evidence type="ECO:0000256" key="4">
    <source>
        <dbReference type="SAM" id="Phobius"/>
    </source>
</evidence>
<keyword evidence="4" id="KW-0812">Transmembrane</keyword>
<dbReference type="GO" id="GO:0042597">
    <property type="term" value="C:periplasmic space"/>
    <property type="evidence" value="ECO:0007669"/>
    <property type="project" value="UniProtKB-ARBA"/>
</dbReference>
<dbReference type="Gene3D" id="3.90.76.10">
    <property type="entry name" value="Dipeptide-binding Protein, Domain 1"/>
    <property type="match status" value="1"/>
</dbReference>
<dbReference type="Gene3D" id="3.40.190.10">
    <property type="entry name" value="Periplasmic binding protein-like II"/>
    <property type="match status" value="1"/>
</dbReference>
<dbReference type="SUPFAM" id="SSF53850">
    <property type="entry name" value="Periplasmic binding protein-like II"/>
    <property type="match status" value="1"/>
</dbReference>
<accession>A0A2M8LC68</accession>
<dbReference type="PANTHER" id="PTHR30290">
    <property type="entry name" value="PERIPLASMIC BINDING COMPONENT OF ABC TRANSPORTER"/>
    <property type="match status" value="1"/>
</dbReference>
<dbReference type="InterPro" id="IPR030678">
    <property type="entry name" value="Peptide/Ni-bd"/>
</dbReference>
<evidence type="ECO:0000256" key="2">
    <source>
        <dbReference type="ARBA" id="ARBA00022448"/>
    </source>
</evidence>
<evidence type="ECO:0000313" key="7">
    <source>
        <dbReference type="Proteomes" id="UP000228700"/>
    </source>
</evidence>
<evidence type="ECO:0000256" key="3">
    <source>
        <dbReference type="ARBA" id="ARBA00022729"/>
    </source>
</evidence>
<dbReference type="AlphaFoldDB" id="A0A2M8LC68"/>
<dbReference type="PANTHER" id="PTHR30290:SF9">
    <property type="entry name" value="OLIGOPEPTIDE-BINDING PROTEIN APPA"/>
    <property type="match status" value="1"/>
</dbReference>
<dbReference type="InterPro" id="IPR039424">
    <property type="entry name" value="SBP_5"/>
</dbReference>
<proteinExistence type="inferred from homology"/>
<feature type="domain" description="Solute-binding protein family 5" evidence="5">
    <location>
        <begin position="112"/>
        <end position="485"/>
    </location>
</feature>
<keyword evidence="2" id="KW-0813">Transport</keyword>
<dbReference type="GO" id="GO:0015833">
    <property type="term" value="P:peptide transport"/>
    <property type="evidence" value="ECO:0007669"/>
    <property type="project" value="TreeGrafter"/>
</dbReference>
<keyword evidence="4" id="KW-1133">Transmembrane helix</keyword>
<keyword evidence="4" id="KW-0472">Membrane</keyword>
<dbReference type="PIRSF" id="PIRSF002741">
    <property type="entry name" value="MppA"/>
    <property type="match status" value="1"/>
</dbReference>
<dbReference type="GO" id="GO:1904680">
    <property type="term" value="F:peptide transmembrane transporter activity"/>
    <property type="evidence" value="ECO:0007669"/>
    <property type="project" value="TreeGrafter"/>
</dbReference>
<organism evidence="6 7">
    <name type="scientific">Candidatus Taylorbacteria bacterium CG10_big_fil_rev_8_21_14_0_10_41_48</name>
    <dbReference type="NCBI Taxonomy" id="1975024"/>
    <lineage>
        <taxon>Bacteria</taxon>
        <taxon>Candidatus Tayloriibacteriota</taxon>
    </lineage>
</organism>
<evidence type="ECO:0000313" key="6">
    <source>
        <dbReference type="EMBL" id="PJE74210.1"/>
    </source>
</evidence>
<gene>
    <name evidence="6" type="ORF">COV01_01805</name>
</gene>